<proteinExistence type="predicted"/>
<organism evidence="3">
    <name type="scientific">Camponotus floridanus</name>
    <name type="common">Florida carpenter ant</name>
    <dbReference type="NCBI Taxonomy" id="104421"/>
    <lineage>
        <taxon>Eukaryota</taxon>
        <taxon>Metazoa</taxon>
        <taxon>Ecdysozoa</taxon>
        <taxon>Arthropoda</taxon>
        <taxon>Hexapoda</taxon>
        <taxon>Insecta</taxon>
        <taxon>Pterygota</taxon>
        <taxon>Neoptera</taxon>
        <taxon>Endopterygota</taxon>
        <taxon>Hymenoptera</taxon>
        <taxon>Apocrita</taxon>
        <taxon>Aculeata</taxon>
        <taxon>Formicoidea</taxon>
        <taxon>Formicidae</taxon>
        <taxon>Formicinae</taxon>
        <taxon>Camponotus</taxon>
    </lineage>
</organism>
<dbReference type="InParanoid" id="E1ZZV1"/>
<feature type="compositionally biased region" description="Basic and acidic residues" evidence="1">
    <location>
        <begin position="146"/>
        <end position="156"/>
    </location>
</feature>
<evidence type="ECO:0000313" key="3">
    <source>
        <dbReference type="Proteomes" id="UP000000311"/>
    </source>
</evidence>
<reference evidence="2 3" key="1">
    <citation type="journal article" date="2010" name="Science">
        <title>Genomic comparison of the ants Camponotus floridanus and Harpegnathos saltator.</title>
        <authorList>
            <person name="Bonasio R."/>
            <person name="Zhang G."/>
            <person name="Ye C."/>
            <person name="Mutti N.S."/>
            <person name="Fang X."/>
            <person name="Qin N."/>
            <person name="Donahue G."/>
            <person name="Yang P."/>
            <person name="Li Q."/>
            <person name="Li C."/>
            <person name="Zhang P."/>
            <person name="Huang Z."/>
            <person name="Berger S.L."/>
            <person name="Reinberg D."/>
            <person name="Wang J."/>
            <person name="Liebig J."/>
        </authorList>
    </citation>
    <scope>NUCLEOTIDE SEQUENCE [LARGE SCALE GENOMIC DNA]</scope>
    <source>
        <strain evidence="3">C129</strain>
    </source>
</reference>
<feature type="compositionally biased region" description="Low complexity" evidence="1">
    <location>
        <begin position="86"/>
        <end position="100"/>
    </location>
</feature>
<dbReference type="Proteomes" id="UP000000311">
    <property type="component" value="Unassembled WGS sequence"/>
</dbReference>
<name>E1ZZV1_CAMFO</name>
<gene>
    <name evidence="2" type="ORF">EAG_04186</name>
</gene>
<dbReference type="AlphaFoldDB" id="E1ZZV1"/>
<protein>
    <submittedName>
        <fullName evidence="2">Uncharacterized protein</fullName>
    </submittedName>
</protein>
<sequence>MTSKPNVSSRKTYTFLLCVPLPEKFDEMPRERFGECQWNEIPKSTSRTLRRGIQGSQSLPYVVPAHKFRARAPAGADQRDSGYQKPGVPVVSAAAPASGPRADTKAPCDASWSGVLNHDRRCKSIEDPACDSTSRSTGRSEKRRRRTDDCFEKLSR</sequence>
<feature type="region of interest" description="Disordered" evidence="1">
    <location>
        <begin position="70"/>
        <end position="108"/>
    </location>
</feature>
<evidence type="ECO:0000256" key="1">
    <source>
        <dbReference type="SAM" id="MobiDB-lite"/>
    </source>
</evidence>
<evidence type="ECO:0000313" key="2">
    <source>
        <dbReference type="EMBL" id="EFN73291.1"/>
    </source>
</evidence>
<feature type="region of interest" description="Disordered" evidence="1">
    <location>
        <begin position="123"/>
        <end position="156"/>
    </location>
</feature>
<keyword evidence="3" id="KW-1185">Reference proteome</keyword>
<accession>E1ZZV1</accession>
<dbReference type="EMBL" id="GL435529">
    <property type="protein sequence ID" value="EFN73291.1"/>
    <property type="molecule type" value="Genomic_DNA"/>
</dbReference>